<organism evidence="3 4">
    <name type="scientific">Colletotrichum sojae</name>
    <dbReference type="NCBI Taxonomy" id="2175907"/>
    <lineage>
        <taxon>Eukaryota</taxon>
        <taxon>Fungi</taxon>
        <taxon>Dikarya</taxon>
        <taxon>Ascomycota</taxon>
        <taxon>Pezizomycotina</taxon>
        <taxon>Sordariomycetes</taxon>
        <taxon>Hypocreomycetidae</taxon>
        <taxon>Glomerellales</taxon>
        <taxon>Glomerellaceae</taxon>
        <taxon>Colletotrichum</taxon>
        <taxon>Colletotrichum orchidearum species complex</taxon>
    </lineage>
</organism>
<proteinExistence type="inferred from homology"/>
<dbReference type="PANTHER" id="PTHR11937">
    <property type="entry name" value="ACTIN"/>
    <property type="match status" value="1"/>
</dbReference>
<sequence>SVYNVGHAVDTDPTDPDLHRVRRPLDPYGAISSWEDVEKIWRHAFSETGASPASRPVVMTEPFIHPQGRQRLDQITIVFETFDASAYYAATPGLLSAYAANRPTALVIDSGYSQTCVVPVYEFTQLRPRPRRAEVAGQALDSWLAQALLWDEGVDFSSNGEREDVVGALKVRHARVALDFGAEIAQWAEGAAAEERRWELPDGRVITLRRPLGLLVGEAMFDHGIVGLDEGEFTSCAGSTVSRCDATLRETLYGNILLAGENSLIPGFGERLKKELEGWDSTTKKMVNTISPRNRMYSAWAGGSILSELSTFGSMCISRAEYDESGPEIVNRKCI</sequence>
<protein>
    <submittedName>
        <fullName evidence="3">Actin</fullName>
    </submittedName>
</protein>
<evidence type="ECO:0000313" key="4">
    <source>
        <dbReference type="Proteomes" id="UP000652219"/>
    </source>
</evidence>
<dbReference type="SUPFAM" id="SSF53067">
    <property type="entry name" value="Actin-like ATPase domain"/>
    <property type="match status" value="2"/>
</dbReference>
<gene>
    <name evidence="3" type="ORF">CSOJ01_07324</name>
</gene>
<dbReference type="FunFam" id="3.30.420.40:FF:000058">
    <property type="entry name" value="Putative actin-related protein 5"/>
    <property type="match status" value="1"/>
</dbReference>
<keyword evidence="4" id="KW-1185">Reference proteome</keyword>
<dbReference type="InterPro" id="IPR004000">
    <property type="entry name" value="Actin"/>
</dbReference>
<evidence type="ECO:0000313" key="3">
    <source>
        <dbReference type="EMBL" id="KAF6808753.1"/>
    </source>
</evidence>
<accession>A0A8H6J9F8</accession>
<dbReference type="Pfam" id="PF00022">
    <property type="entry name" value="Actin"/>
    <property type="match status" value="1"/>
</dbReference>
<reference evidence="3 4" key="1">
    <citation type="journal article" date="2020" name="Phytopathology">
        <title>Genome Sequence Resources of Colletotrichum truncatum, C. plurivorum, C. musicola, and C. sojae: Four Species Pathogenic to Soybean (Glycine max).</title>
        <authorList>
            <person name="Rogerio F."/>
            <person name="Boufleur T.R."/>
            <person name="Ciampi-Guillardi M."/>
            <person name="Sukno S.A."/>
            <person name="Thon M.R."/>
            <person name="Massola Junior N.S."/>
            <person name="Baroncelli R."/>
        </authorList>
    </citation>
    <scope>NUCLEOTIDE SEQUENCE [LARGE SCALE GENOMIC DNA]</scope>
    <source>
        <strain evidence="3 4">LFN0009</strain>
    </source>
</reference>
<comment type="caution">
    <text evidence="3">The sequence shown here is derived from an EMBL/GenBank/DDBJ whole genome shotgun (WGS) entry which is preliminary data.</text>
</comment>
<name>A0A8H6J9F8_9PEZI</name>
<feature type="non-terminal residue" evidence="3">
    <location>
        <position position="335"/>
    </location>
</feature>
<dbReference type="Gene3D" id="3.90.640.10">
    <property type="entry name" value="Actin, Chain A, domain 4"/>
    <property type="match status" value="1"/>
</dbReference>
<dbReference type="EMBL" id="WIGN01000112">
    <property type="protein sequence ID" value="KAF6808753.1"/>
    <property type="molecule type" value="Genomic_DNA"/>
</dbReference>
<evidence type="ECO:0000256" key="2">
    <source>
        <dbReference type="SAM" id="MobiDB-lite"/>
    </source>
</evidence>
<feature type="region of interest" description="Disordered" evidence="2">
    <location>
        <begin position="1"/>
        <end position="21"/>
    </location>
</feature>
<dbReference type="Gene3D" id="3.30.420.40">
    <property type="match status" value="2"/>
</dbReference>
<dbReference type="PRINTS" id="PR00190">
    <property type="entry name" value="ACTIN"/>
</dbReference>
<comment type="similarity">
    <text evidence="1">Belongs to the actin family.</text>
</comment>
<dbReference type="SMART" id="SM00268">
    <property type="entry name" value="ACTIN"/>
    <property type="match status" value="1"/>
</dbReference>
<dbReference type="AlphaFoldDB" id="A0A8H6J9F8"/>
<evidence type="ECO:0000256" key="1">
    <source>
        <dbReference type="RuleBase" id="RU000487"/>
    </source>
</evidence>
<dbReference type="InterPro" id="IPR043129">
    <property type="entry name" value="ATPase_NBD"/>
</dbReference>
<dbReference type="Proteomes" id="UP000652219">
    <property type="component" value="Unassembled WGS sequence"/>
</dbReference>